<dbReference type="GO" id="GO:0070740">
    <property type="term" value="F:tubulin-glutamic acid ligase activity"/>
    <property type="evidence" value="ECO:0007669"/>
    <property type="project" value="TreeGrafter"/>
</dbReference>
<keyword evidence="4" id="KW-0547">Nucleotide-binding</keyword>
<keyword evidence="5" id="KW-0067">ATP-binding</keyword>
<dbReference type="GO" id="GO:0015631">
    <property type="term" value="F:tubulin binding"/>
    <property type="evidence" value="ECO:0007669"/>
    <property type="project" value="TreeGrafter"/>
</dbReference>
<dbReference type="STRING" id="136037.A0A067RUE1"/>
<accession>A0A067RUE1</accession>
<dbReference type="Proteomes" id="UP000027135">
    <property type="component" value="Unassembled WGS sequence"/>
</dbReference>
<organism evidence="6 7">
    <name type="scientific">Zootermopsis nevadensis</name>
    <name type="common">Dampwood termite</name>
    <dbReference type="NCBI Taxonomy" id="136037"/>
    <lineage>
        <taxon>Eukaryota</taxon>
        <taxon>Metazoa</taxon>
        <taxon>Ecdysozoa</taxon>
        <taxon>Arthropoda</taxon>
        <taxon>Hexapoda</taxon>
        <taxon>Insecta</taxon>
        <taxon>Pterygota</taxon>
        <taxon>Neoptera</taxon>
        <taxon>Polyneoptera</taxon>
        <taxon>Dictyoptera</taxon>
        <taxon>Blattodea</taxon>
        <taxon>Blattoidea</taxon>
        <taxon>Termitoidae</taxon>
        <taxon>Termopsidae</taxon>
        <taxon>Zootermopsis</taxon>
    </lineage>
</organism>
<dbReference type="GO" id="GO:0000226">
    <property type="term" value="P:microtubule cytoskeleton organization"/>
    <property type="evidence" value="ECO:0007669"/>
    <property type="project" value="TreeGrafter"/>
</dbReference>
<dbReference type="eggNOG" id="KOG2158">
    <property type="taxonomic scope" value="Eukaryota"/>
</dbReference>
<dbReference type="InterPro" id="IPR004344">
    <property type="entry name" value="TTL/TTLL_fam"/>
</dbReference>
<evidence type="ECO:0000313" key="6">
    <source>
        <dbReference type="EMBL" id="KDR23459.1"/>
    </source>
</evidence>
<keyword evidence="3" id="KW-0493">Microtubule</keyword>
<dbReference type="EMBL" id="KK852460">
    <property type="protein sequence ID" value="KDR23459.1"/>
    <property type="molecule type" value="Genomic_DNA"/>
</dbReference>
<dbReference type="AlphaFoldDB" id="A0A067RUE1"/>
<evidence type="ECO:0000256" key="3">
    <source>
        <dbReference type="ARBA" id="ARBA00022701"/>
    </source>
</evidence>
<dbReference type="FunFam" id="3.30.470.20:FF:000009">
    <property type="entry name" value="tubulin polyglutamylase TTLL5 isoform X1"/>
    <property type="match status" value="1"/>
</dbReference>
<evidence type="ECO:0000256" key="4">
    <source>
        <dbReference type="ARBA" id="ARBA00022741"/>
    </source>
</evidence>
<protein>
    <submittedName>
        <fullName evidence="6">Tubulin polyglutamylase ttll6</fullName>
    </submittedName>
</protein>
<gene>
    <name evidence="6" type="ORF">L798_08661</name>
</gene>
<dbReference type="GO" id="GO:0036064">
    <property type="term" value="C:ciliary basal body"/>
    <property type="evidence" value="ECO:0007669"/>
    <property type="project" value="TreeGrafter"/>
</dbReference>
<name>A0A067RUE1_ZOONE</name>
<dbReference type="InParanoid" id="A0A067RUE1"/>
<dbReference type="PANTHER" id="PTHR12241">
    <property type="entry name" value="TUBULIN POLYGLUTAMYLASE"/>
    <property type="match status" value="1"/>
</dbReference>
<dbReference type="PROSITE" id="PS51221">
    <property type="entry name" value="TTL"/>
    <property type="match status" value="1"/>
</dbReference>
<dbReference type="PANTHER" id="PTHR12241:SF161">
    <property type="entry name" value="TUBULIN POLYGLUTAMYLASE TTLL6"/>
    <property type="match status" value="1"/>
</dbReference>
<keyword evidence="7" id="KW-1185">Reference proteome</keyword>
<evidence type="ECO:0000256" key="2">
    <source>
        <dbReference type="ARBA" id="ARBA00022598"/>
    </source>
</evidence>
<evidence type="ECO:0000256" key="1">
    <source>
        <dbReference type="ARBA" id="ARBA00006820"/>
    </source>
</evidence>
<dbReference type="SUPFAM" id="SSF56059">
    <property type="entry name" value="Glutathione synthetase ATP-binding domain-like"/>
    <property type="match status" value="1"/>
</dbReference>
<dbReference type="OMA" id="GNFRRIM"/>
<reference evidence="6 7" key="1">
    <citation type="journal article" date="2014" name="Nat. Commun.">
        <title>Molecular traces of alternative social organization in a termite genome.</title>
        <authorList>
            <person name="Terrapon N."/>
            <person name="Li C."/>
            <person name="Robertson H.M."/>
            <person name="Ji L."/>
            <person name="Meng X."/>
            <person name="Booth W."/>
            <person name="Chen Z."/>
            <person name="Childers C.P."/>
            <person name="Glastad K.M."/>
            <person name="Gokhale K."/>
            <person name="Gowin J."/>
            <person name="Gronenberg W."/>
            <person name="Hermansen R.A."/>
            <person name="Hu H."/>
            <person name="Hunt B.G."/>
            <person name="Huylmans A.K."/>
            <person name="Khalil S.M."/>
            <person name="Mitchell R.D."/>
            <person name="Munoz-Torres M.C."/>
            <person name="Mustard J.A."/>
            <person name="Pan H."/>
            <person name="Reese J.T."/>
            <person name="Scharf M.E."/>
            <person name="Sun F."/>
            <person name="Vogel H."/>
            <person name="Xiao J."/>
            <person name="Yang W."/>
            <person name="Yang Z."/>
            <person name="Yang Z."/>
            <person name="Zhou J."/>
            <person name="Zhu J."/>
            <person name="Brent C.S."/>
            <person name="Elsik C.G."/>
            <person name="Goodisman M.A."/>
            <person name="Liberles D.A."/>
            <person name="Roe R.M."/>
            <person name="Vargo E.L."/>
            <person name="Vilcinskas A."/>
            <person name="Wang J."/>
            <person name="Bornberg-Bauer E."/>
            <person name="Korb J."/>
            <person name="Zhang G."/>
            <person name="Liebig J."/>
        </authorList>
    </citation>
    <scope>NUCLEOTIDE SEQUENCE [LARGE SCALE GENOMIC DNA]</scope>
    <source>
        <tissue evidence="6">Whole organism</tissue>
    </source>
</reference>
<dbReference type="GO" id="GO:0005874">
    <property type="term" value="C:microtubule"/>
    <property type="evidence" value="ECO:0007669"/>
    <property type="project" value="UniProtKB-KW"/>
</dbReference>
<dbReference type="OrthoDB" id="202825at2759"/>
<proteinExistence type="inferred from homology"/>
<dbReference type="Pfam" id="PF03133">
    <property type="entry name" value="TTL"/>
    <property type="match status" value="1"/>
</dbReference>
<sequence>MNGGRRTVRPSRIIELMNRQISSNESDSQEQHNHVPYITTADDRTVDEALTLVDVYDIPKFSASQESCVLEDFSLDSGEEKEYQHNAQITKQCEGPSHMPQKSPVHKKITIKNNKKFFLNGGRKGRWKKKKKKRKCRVTICTENCKYEVVRQVAMKLGIRDVGEDDSWNVYWTDLSVTVEKAKEMKRFQKINHFPGMLEICRKDLLARNLNRMLKMFPNEYNFFPKTWCLPADYRELVAHAQSKRNRTYICKPETGSQGRGIYVTKHVKEIKPQDKLVCQVYISKPFLVDGFKFDLRLYVLITSCDPLRIYVYNEGLVRFATSRYQEPSDTNTSNVFMHLTNYAVNKYSHTYVVDDKAGSKRKISTLNNWLLKKDYNVHEMWSNIDDVIVKTVIAAHPTLKHNYHACFPAHDFTYACFELLGFDILLDYKLKPYILEVNHSPSFHTDAQIDHDIKESLLQDTFIILNLAQADKKKVIEEDRKRVHERLLHGINHKESEHGNNVNSGSSPQDHWKIQVAWEESHLGNFRCIYPYLGFERYECYFHQNQSSLFQDTAASRAREECARIQREELEAKANAASCKTAWKNKDFGKLQPESPLKREKKPVTALQKRHMLLKNKHVAEKKQSFLNSFEPSPIIESEEMSRRIAMAQRDFLMKSFKITEQIIRAMKRNGNLRLFDEKFNICGKLPKILKSEDKDSNKLPSMFPKFGKPHFPPWLSGNSFYINSIPRPVNNEGAVAPTSTDRMQHINSSSQLQPLGGLSITCSNAPIFMRPHIRDTWLEKDIRFTKTHVARSITNTYKLKELEKREQQCHVENESWS</sequence>
<dbReference type="GO" id="GO:0005524">
    <property type="term" value="F:ATP binding"/>
    <property type="evidence" value="ECO:0007669"/>
    <property type="project" value="UniProtKB-KW"/>
</dbReference>
<keyword evidence="2" id="KW-0436">Ligase</keyword>
<comment type="similarity">
    <text evidence="1">Belongs to the tubulin--tyrosine ligase family.</text>
</comment>
<evidence type="ECO:0000313" key="7">
    <source>
        <dbReference type="Proteomes" id="UP000027135"/>
    </source>
</evidence>
<dbReference type="Gene3D" id="3.30.470.20">
    <property type="entry name" value="ATP-grasp fold, B domain"/>
    <property type="match status" value="1"/>
</dbReference>
<dbReference type="FunCoup" id="A0A067RUE1">
    <property type="interactions" value="7"/>
</dbReference>
<evidence type="ECO:0000256" key="5">
    <source>
        <dbReference type="ARBA" id="ARBA00022840"/>
    </source>
</evidence>